<dbReference type="STRING" id="221988.MS2224"/>
<evidence type="ECO:0000313" key="1">
    <source>
        <dbReference type="EMBL" id="AAU38831.1"/>
    </source>
</evidence>
<dbReference type="AlphaFoldDB" id="Q65QC9"/>
<name>Q65QC9_MANSM</name>
<keyword evidence="2" id="KW-1185">Reference proteome</keyword>
<organism evidence="1 2">
    <name type="scientific">Mannheimia succiniciproducens (strain KCTC 0769BP / MBEL55E)</name>
    <dbReference type="NCBI Taxonomy" id="221988"/>
    <lineage>
        <taxon>Bacteria</taxon>
        <taxon>Pseudomonadati</taxon>
        <taxon>Pseudomonadota</taxon>
        <taxon>Gammaproteobacteria</taxon>
        <taxon>Pasteurellales</taxon>
        <taxon>Pasteurellaceae</taxon>
        <taxon>Basfia</taxon>
    </lineage>
</organism>
<dbReference type="EMBL" id="AE016827">
    <property type="protein sequence ID" value="AAU38831.1"/>
    <property type="molecule type" value="Genomic_DNA"/>
</dbReference>
<protein>
    <submittedName>
        <fullName evidence="1">Uncharacterized protein</fullName>
    </submittedName>
</protein>
<proteinExistence type="predicted"/>
<dbReference type="HOGENOM" id="CLU_3356969_0_0_6"/>
<reference evidence="1 2" key="1">
    <citation type="journal article" date="2004" name="Nat. Biotechnol.">
        <title>The genome sequence of the capnophilic rumen bacterium Mannheimia succiniciproducens.</title>
        <authorList>
            <person name="Hong S.H."/>
            <person name="Kim J.S."/>
            <person name="Lee S.Y."/>
            <person name="In Y.H."/>
            <person name="Choi S.S."/>
            <person name="Rih J.-K."/>
            <person name="Kim C.H."/>
            <person name="Jeong H."/>
            <person name="Hur C.G."/>
            <person name="Kim J.J."/>
        </authorList>
    </citation>
    <scope>NUCLEOTIDE SEQUENCE [LARGE SCALE GENOMIC DNA]</scope>
    <source>
        <strain evidence="2">KCTC 0769BP / MBEL55E</strain>
    </source>
</reference>
<dbReference type="Proteomes" id="UP000000607">
    <property type="component" value="Chromosome"/>
</dbReference>
<dbReference type="KEGG" id="msu:MS2224"/>
<evidence type="ECO:0000313" key="2">
    <source>
        <dbReference type="Proteomes" id="UP000000607"/>
    </source>
</evidence>
<sequence length="36" mass="4189">MLFEMAWQTTKINFFDRTLIKKSMTKASLTGKSGYN</sequence>
<gene>
    <name evidence="1" type="ordered locus">MS2224</name>
</gene>
<accession>Q65QC9</accession>